<evidence type="ECO:0000313" key="5">
    <source>
        <dbReference type="Ensembl" id="ENSTGUP00000022268.1"/>
    </source>
</evidence>
<evidence type="ECO:0000313" key="6">
    <source>
        <dbReference type="Proteomes" id="UP000007754"/>
    </source>
</evidence>
<feature type="region of interest" description="Disordered" evidence="4">
    <location>
        <begin position="162"/>
        <end position="328"/>
    </location>
</feature>
<dbReference type="InterPro" id="IPR036770">
    <property type="entry name" value="Ankyrin_rpt-contain_sf"/>
</dbReference>
<dbReference type="GeneTree" id="ENSGT00940000153695"/>
<dbReference type="AlphaFoldDB" id="A0A674GHN9"/>
<keyword evidence="1" id="KW-0677">Repeat</keyword>
<dbReference type="PROSITE" id="PS50297">
    <property type="entry name" value="ANK_REP_REGION"/>
    <property type="match status" value="2"/>
</dbReference>
<feature type="compositionally biased region" description="Polar residues" evidence="4">
    <location>
        <begin position="162"/>
        <end position="183"/>
    </location>
</feature>
<feature type="repeat" description="ANK" evidence="3">
    <location>
        <begin position="462"/>
        <end position="482"/>
    </location>
</feature>
<evidence type="ECO:0000256" key="4">
    <source>
        <dbReference type="SAM" id="MobiDB-lite"/>
    </source>
</evidence>
<dbReference type="SMART" id="SM00248">
    <property type="entry name" value="ANK"/>
    <property type="match status" value="3"/>
</dbReference>
<dbReference type="Ensembl" id="ENSTGUT00000041931.1">
    <property type="protein sequence ID" value="ENSTGUP00000022268.1"/>
    <property type="gene ID" value="ENSTGUG00000028026.1"/>
</dbReference>
<dbReference type="SUPFAM" id="SSF48403">
    <property type="entry name" value="Ankyrin repeat"/>
    <property type="match status" value="1"/>
</dbReference>
<evidence type="ECO:0000256" key="3">
    <source>
        <dbReference type="PROSITE-ProRule" id="PRU00023"/>
    </source>
</evidence>
<dbReference type="GO" id="GO:0005634">
    <property type="term" value="C:nucleus"/>
    <property type="evidence" value="ECO:0007669"/>
    <property type="project" value="TreeGrafter"/>
</dbReference>
<feature type="compositionally biased region" description="Polar residues" evidence="4">
    <location>
        <begin position="129"/>
        <end position="139"/>
    </location>
</feature>
<organism evidence="5 6">
    <name type="scientific">Taeniopygia guttata</name>
    <name type="common">Zebra finch</name>
    <name type="synonym">Poephila guttata</name>
    <dbReference type="NCBI Taxonomy" id="59729"/>
    <lineage>
        <taxon>Eukaryota</taxon>
        <taxon>Metazoa</taxon>
        <taxon>Chordata</taxon>
        <taxon>Craniata</taxon>
        <taxon>Vertebrata</taxon>
        <taxon>Euteleostomi</taxon>
        <taxon>Archelosauria</taxon>
        <taxon>Archosauria</taxon>
        <taxon>Dinosauria</taxon>
        <taxon>Saurischia</taxon>
        <taxon>Theropoda</taxon>
        <taxon>Coelurosauria</taxon>
        <taxon>Aves</taxon>
        <taxon>Neognathae</taxon>
        <taxon>Neoaves</taxon>
        <taxon>Telluraves</taxon>
        <taxon>Australaves</taxon>
        <taxon>Passeriformes</taxon>
        <taxon>Passeroidea</taxon>
        <taxon>Estrildidae</taxon>
        <taxon>Estrildinae</taxon>
        <taxon>Taeniopygia</taxon>
    </lineage>
</organism>
<dbReference type="Pfam" id="PF12796">
    <property type="entry name" value="Ank_2"/>
    <property type="match status" value="1"/>
</dbReference>
<evidence type="ECO:0000256" key="1">
    <source>
        <dbReference type="ARBA" id="ARBA00022737"/>
    </source>
</evidence>
<proteinExistence type="predicted"/>
<reference evidence="5 6" key="1">
    <citation type="journal article" date="2010" name="Nature">
        <title>The genome of a songbird.</title>
        <authorList>
            <person name="Warren W.C."/>
            <person name="Clayton D.F."/>
            <person name="Ellegren H."/>
            <person name="Arnold A.P."/>
            <person name="Hillier L.W."/>
            <person name="Kunstner A."/>
            <person name="Searle S."/>
            <person name="White S."/>
            <person name="Vilella A.J."/>
            <person name="Fairley S."/>
            <person name="Heger A."/>
            <person name="Kong L."/>
            <person name="Ponting C.P."/>
            <person name="Jarvis E.D."/>
            <person name="Mello C.V."/>
            <person name="Minx P."/>
            <person name="Lovell P."/>
            <person name="Velho T.A."/>
            <person name="Ferris M."/>
            <person name="Balakrishnan C.N."/>
            <person name="Sinha S."/>
            <person name="Blatti C."/>
            <person name="London S.E."/>
            <person name="Li Y."/>
            <person name="Lin Y.C."/>
            <person name="George J."/>
            <person name="Sweedler J."/>
            <person name="Southey B."/>
            <person name="Gunaratne P."/>
            <person name="Watson M."/>
            <person name="Nam K."/>
            <person name="Backstrom N."/>
            <person name="Smeds L."/>
            <person name="Nabholz B."/>
            <person name="Itoh Y."/>
            <person name="Whitney O."/>
            <person name="Pfenning A.R."/>
            <person name="Howard J."/>
            <person name="Volker M."/>
            <person name="Skinner B.M."/>
            <person name="Griffin D.K."/>
            <person name="Ye L."/>
            <person name="McLaren W.M."/>
            <person name="Flicek P."/>
            <person name="Quesada V."/>
            <person name="Velasco G."/>
            <person name="Lopez-Otin C."/>
            <person name="Puente X.S."/>
            <person name="Olender T."/>
            <person name="Lancet D."/>
            <person name="Smit A.F."/>
            <person name="Hubley R."/>
            <person name="Konkel M.K."/>
            <person name="Walker J.A."/>
            <person name="Batzer M.A."/>
            <person name="Gu W."/>
            <person name="Pollock D.D."/>
            <person name="Chen L."/>
            <person name="Cheng Z."/>
            <person name="Eichler E.E."/>
            <person name="Stapley J."/>
            <person name="Slate J."/>
            <person name="Ekblom R."/>
            <person name="Birkhead T."/>
            <person name="Burke T."/>
            <person name="Burt D."/>
            <person name="Scharff C."/>
            <person name="Adam I."/>
            <person name="Richard H."/>
            <person name="Sultan M."/>
            <person name="Soldatov A."/>
            <person name="Lehrach H."/>
            <person name="Edwards S.V."/>
            <person name="Yang S.P."/>
            <person name="Li X."/>
            <person name="Graves T."/>
            <person name="Fulton L."/>
            <person name="Nelson J."/>
            <person name="Chinwalla A."/>
            <person name="Hou S."/>
            <person name="Mardis E.R."/>
            <person name="Wilson R.K."/>
        </authorList>
    </citation>
    <scope>NUCLEOTIDE SEQUENCE [LARGE SCALE GENOMIC DNA]</scope>
</reference>
<dbReference type="Proteomes" id="UP000007754">
    <property type="component" value="Chromosome 24"/>
</dbReference>
<evidence type="ECO:0000256" key="2">
    <source>
        <dbReference type="ARBA" id="ARBA00023043"/>
    </source>
</evidence>
<reference evidence="5" key="2">
    <citation type="submission" date="2025-08" db="UniProtKB">
        <authorList>
            <consortium name="Ensembl"/>
        </authorList>
    </citation>
    <scope>IDENTIFICATION</scope>
</reference>
<feature type="repeat" description="ANK" evidence="3">
    <location>
        <begin position="429"/>
        <end position="461"/>
    </location>
</feature>
<keyword evidence="6" id="KW-1185">Reference proteome</keyword>
<dbReference type="PROSITE" id="PS50088">
    <property type="entry name" value="ANK_REPEAT"/>
    <property type="match status" value="2"/>
</dbReference>
<feature type="region of interest" description="Disordered" evidence="4">
    <location>
        <begin position="122"/>
        <end position="145"/>
    </location>
</feature>
<feature type="region of interest" description="Disordered" evidence="4">
    <location>
        <begin position="26"/>
        <end position="48"/>
    </location>
</feature>
<protein>
    <submittedName>
        <fullName evidence="5">Uncharacterized LOC115498337</fullName>
    </submittedName>
</protein>
<keyword evidence="2 3" id="KW-0040">ANK repeat</keyword>
<reference evidence="5" key="3">
    <citation type="submission" date="2025-09" db="UniProtKB">
        <authorList>
            <consortium name="Ensembl"/>
        </authorList>
    </citation>
    <scope>IDENTIFICATION</scope>
</reference>
<dbReference type="GO" id="GO:0010468">
    <property type="term" value="P:regulation of gene expression"/>
    <property type="evidence" value="ECO:0007669"/>
    <property type="project" value="TreeGrafter"/>
</dbReference>
<dbReference type="PANTHER" id="PTHR24124:SF8">
    <property type="entry name" value="OCA DOMAIN-CONTAINING PROTEIN"/>
    <property type="match status" value="1"/>
</dbReference>
<dbReference type="InterPro" id="IPR002110">
    <property type="entry name" value="Ankyrin_rpt"/>
</dbReference>
<gene>
    <name evidence="5" type="primary">LOC115498337</name>
</gene>
<name>A0A674GHN9_TAEGU</name>
<feature type="compositionally biased region" description="Polar residues" evidence="4">
    <location>
        <begin position="311"/>
        <end position="326"/>
    </location>
</feature>
<sequence>MGTSALCLSSALNAFLSFFPAEKRRSHPYTEKQLRQSKQSSGQTPKGLEDLDILVEVLQEDLKESQLREEPRHPVPDGFWQGFSTELQSCRWESEEAAGGLQGPAELHPESCRRDLHPVLRGQAEPSFPGQQGSTQRSGWSRMFSRKGEKGSSCWVQDALPSSQEGFSRNSPSQEGFSRNSAPQGCFLRNSPSEEGLLRNSPSQDGFSRNSQSQEGFLRNSQSQERFSRNSLSQEGLLRNSPSQEGFSRNSPSQEGFLRNSSSHECFPRNSQSQERFLRNFPSQKGFSRNSPPQGCFLRSSPSREGFLRNSPPQEGFSRNSPSQDTPALPSLAEKLLEAPRGSPDVEGHLRLTPNSVTRQDLSALSFFQFQLCREENFLRNIPEEKLLAPDENGNRLLHKAVAQGRRALTFALAQRFASLNKIDEKDAEKRTALHLAAEKNQHLMVSDLISLGANVNEQDSSGKTPLHLCAENGYLRVLEVLKSCKNKGVCVEVDLPDHCGLTPLHCAALAHTVLVAESQSTARDTGRFLRLRRAQILEGILCLLQMGAKPQLQVLNSWQTSTPCLKLEENTELMCLLQTHKPQAQDVPRESCSLLDAPRGIPAPPAADILPELCSVSSPELLDVLLRGKC</sequence>
<feature type="compositionally biased region" description="Polar residues" evidence="4">
    <location>
        <begin position="200"/>
        <end position="293"/>
    </location>
</feature>
<accession>A0A674GHN9</accession>
<dbReference type="PANTHER" id="PTHR24124">
    <property type="entry name" value="ANKYRIN REPEAT FAMILY A"/>
    <property type="match status" value="1"/>
</dbReference>
<dbReference type="Gene3D" id="1.25.40.20">
    <property type="entry name" value="Ankyrin repeat-containing domain"/>
    <property type="match status" value="1"/>
</dbReference>